<dbReference type="EMBL" id="CAVMBE010000036">
    <property type="protein sequence ID" value="CAK4030455.1"/>
    <property type="molecule type" value="Genomic_DNA"/>
</dbReference>
<dbReference type="InterPro" id="IPR011333">
    <property type="entry name" value="SKP1/BTB/POZ_sf"/>
</dbReference>
<dbReference type="Gene3D" id="3.30.710.10">
    <property type="entry name" value="Potassium Channel Kv1.1, Chain A"/>
    <property type="match status" value="1"/>
</dbReference>
<protein>
    <recommendedName>
        <fullName evidence="3">BTB domain-containing protein</fullName>
    </recommendedName>
</protein>
<evidence type="ECO:0008006" key="3">
    <source>
        <dbReference type="Google" id="ProtNLM"/>
    </source>
</evidence>
<keyword evidence="2" id="KW-1185">Reference proteome</keyword>
<evidence type="ECO:0000313" key="2">
    <source>
        <dbReference type="Proteomes" id="UP001296104"/>
    </source>
</evidence>
<gene>
    <name evidence="1" type="ORF">LECACI_7A005613</name>
</gene>
<evidence type="ECO:0000313" key="1">
    <source>
        <dbReference type="EMBL" id="CAK4030455.1"/>
    </source>
</evidence>
<organism evidence="1 2">
    <name type="scientific">Lecanosticta acicola</name>
    <dbReference type="NCBI Taxonomy" id="111012"/>
    <lineage>
        <taxon>Eukaryota</taxon>
        <taxon>Fungi</taxon>
        <taxon>Dikarya</taxon>
        <taxon>Ascomycota</taxon>
        <taxon>Pezizomycotina</taxon>
        <taxon>Dothideomycetes</taxon>
        <taxon>Dothideomycetidae</taxon>
        <taxon>Mycosphaerellales</taxon>
        <taxon>Mycosphaerellaceae</taxon>
        <taxon>Lecanosticta</taxon>
    </lineage>
</organism>
<reference evidence="1" key="1">
    <citation type="submission" date="2023-11" db="EMBL/GenBank/DDBJ databases">
        <authorList>
            <person name="Alioto T."/>
            <person name="Alioto T."/>
            <person name="Gomez Garrido J."/>
        </authorList>
    </citation>
    <scope>NUCLEOTIDE SEQUENCE</scope>
</reference>
<dbReference type="Proteomes" id="UP001296104">
    <property type="component" value="Unassembled WGS sequence"/>
</dbReference>
<sequence length="214" mass="23936">MSIPATLQLPAIRAYLQRFQHVFQGLGGAPEADAYVRINEKTLPIHFCVVQAHSEALMTKVMEYSDDGTTAIIAWPLTQPHETLDSITALFTYCYHFDYSGNNNASDLTLHMQVFALAFKYELPHLRGMAGYKFRKSAPEYISSEEFYQVIGASQADEVLVSGPGGEFSELIAEVIADNRQLLSAEEGQRMLTRVVKEFPLLSLKIAAAYHRLD</sequence>
<name>A0AAI8Z0Z4_9PEZI</name>
<proteinExistence type="predicted"/>
<comment type="caution">
    <text evidence="1">The sequence shown here is derived from an EMBL/GenBank/DDBJ whole genome shotgun (WGS) entry which is preliminary data.</text>
</comment>
<dbReference type="AlphaFoldDB" id="A0AAI8Z0Z4"/>
<accession>A0AAI8Z0Z4</accession>